<organism evidence="3 4">
    <name type="scientific">Colletotrichum phormii</name>
    <dbReference type="NCBI Taxonomy" id="359342"/>
    <lineage>
        <taxon>Eukaryota</taxon>
        <taxon>Fungi</taxon>
        <taxon>Dikarya</taxon>
        <taxon>Ascomycota</taxon>
        <taxon>Pezizomycotina</taxon>
        <taxon>Sordariomycetes</taxon>
        <taxon>Hypocreomycetidae</taxon>
        <taxon>Glomerellales</taxon>
        <taxon>Glomerellaceae</taxon>
        <taxon>Colletotrichum</taxon>
        <taxon>Colletotrichum acutatum species complex</taxon>
    </lineage>
</organism>
<dbReference type="Proteomes" id="UP001243989">
    <property type="component" value="Unassembled WGS sequence"/>
</dbReference>
<gene>
    <name evidence="3" type="ORF">BDP81DRAFT_328505</name>
</gene>
<keyword evidence="3" id="KW-0489">Methyltransferase</keyword>
<name>A0AAI9ZIC2_9PEZI</name>
<dbReference type="AlphaFoldDB" id="A0AAI9ZIC2"/>
<reference evidence="3" key="1">
    <citation type="submission" date="2021-06" db="EMBL/GenBank/DDBJ databases">
        <title>Comparative genomics, transcriptomics and evolutionary studies reveal genomic signatures of adaptation to plant cell wall in hemibiotrophic fungi.</title>
        <authorList>
            <consortium name="DOE Joint Genome Institute"/>
            <person name="Baroncelli R."/>
            <person name="Diaz J.F."/>
            <person name="Benocci T."/>
            <person name="Peng M."/>
            <person name="Battaglia E."/>
            <person name="Haridas S."/>
            <person name="Andreopoulos W."/>
            <person name="Labutti K."/>
            <person name="Pangilinan J."/>
            <person name="Floch G.L."/>
            <person name="Makela M.R."/>
            <person name="Henrissat B."/>
            <person name="Grigoriev I.V."/>
            <person name="Crouch J.A."/>
            <person name="De Vries R.P."/>
            <person name="Sukno S.A."/>
            <person name="Thon M.R."/>
        </authorList>
    </citation>
    <scope>NUCLEOTIDE SEQUENCE</scope>
    <source>
        <strain evidence="3">CBS 102054</strain>
    </source>
</reference>
<dbReference type="Pfam" id="PF08241">
    <property type="entry name" value="Methyltransf_11"/>
    <property type="match status" value="1"/>
</dbReference>
<dbReference type="PANTHER" id="PTHR43591">
    <property type="entry name" value="METHYLTRANSFERASE"/>
    <property type="match status" value="1"/>
</dbReference>
<comment type="caution">
    <text evidence="3">The sequence shown here is derived from an EMBL/GenBank/DDBJ whole genome shotgun (WGS) entry which is preliminary data.</text>
</comment>
<dbReference type="GO" id="GO:0008757">
    <property type="term" value="F:S-adenosylmethionine-dependent methyltransferase activity"/>
    <property type="evidence" value="ECO:0007669"/>
    <property type="project" value="InterPro"/>
</dbReference>
<dbReference type="GO" id="GO:0032259">
    <property type="term" value="P:methylation"/>
    <property type="evidence" value="ECO:0007669"/>
    <property type="project" value="UniProtKB-KW"/>
</dbReference>
<dbReference type="PANTHER" id="PTHR43591:SF110">
    <property type="entry name" value="RHODANESE DOMAIN-CONTAINING PROTEIN"/>
    <property type="match status" value="1"/>
</dbReference>
<dbReference type="CDD" id="cd02440">
    <property type="entry name" value="AdoMet_MTases"/>
    <property type="match status" value="1"/>
</dbReference>
<feature type="non-terminal residue" evidence="3">
    <location>
        <position position="1"/>
    </location>
</feature>
<evidence type="ECO:0000256" key="1">
    <source>
        <dbReference type="ARBA" id="ARBA00038158"/>
    </source>
</evidence>
<accession>A0AAI9ZIC2</accession>
<feature type="domain" description="Methyltransferase type 11" evidence="2">
    <location>
        <begin position="82"/>
        <end position="165"/>
    </location>
</feature>
<dbReference type="SUPFAM" id="SSF53335">
    <property type="entry name" value="S-adenosyl-L-methionine-dependent methyltransferases"/>
    <property type="match status" value="1"/>
</dbReference>
<protein>
    <submittedName>
        <fullName evidence="3">S-adenosyl-L-methionine-dependent methyltransferase</fullName>
    </submittedName>
</protein>
<sequence length="308" mass="34671">LKLSGDKANLVEFWRNPEAGNIYRHAEHLTFPVTPCLVHHSKLCQTVSSASASTKTIQVMDMCCGTEVVSSYIQKMMRELPGQQRERVRLTSADSSEAQLRVVKEKIERKGWVGSEVKQADIMNMSFPSDQFDVVIVAMALMLVADPYTSLNECYRVTKPGGTVATSTWVTEGWIPDTRDSVASLALPGPNQQPISWPQSSIELTSLWGPGAWESPSFVKSMFTAAGFVDVEVDVVTKWVPFSGVDEWRTVFQAFMHGVMERFWTRAQREGLKGRLMPTLRAFMEEKYQGRPFEVERTVLLARGRKPE</sequence>
<dbReference type="RefSeq" id="XP_060441102.1">
    <property type="nucleotide sequence ID" value="XM_060585221.1"/>
</dbReference>
<evidence type="ECO:0000259" key="2">
    <source>
        <dbReference type="Pfam" id="PF08241"/>
    </source>
</evidence>
<dbReference type="Gene3D" id="3.40.50.150">
    <property type="entry name" value="Vaccinia Virus protein VP39"/>
    <property type="match status" value="1"/>
</dbReference>
<evidence type="ECO:0000313" key="4">
    <source>
        <dbReference type="Proteomes" id="UP001243989"/>
    </source>
</evidence>
<keyword evidence="3" id="KW-0808">Transferase</keyword>
<comment type="similarity">
    <text evidence="1">Belongs to the methyltransferase superfamily. LaeA methyltransferase family.</text>
</comment>
<keyword evidence="4" id="KW-1185">Reference proteome</keyword>
<dbReference type="InterPro" id="IPR029063">
    <property type="entry name" value="SAM-dependent_MTases_sf"/>
</dbReference>
<dbReference type="GeneID" id="85470083"/>
<dbReference type="EMBL" id="JAHMHQ010000021">
    <property type="protein sequence ID" value="KAK1625107.1"/>
    <property type="molecule type" value="Genomic_DNA"/>
</dbReference>
<dbReference type="InterPro" id="IPR013216">
    <property type="entry name" value="Methyltransf_11"/>
</dbReference>
<proteinExistence type="inferred from homology"/>
<evidence type="ECO:0000313" key="3">
    <source>
        <dbReference type="EMBL" id="KAK1625107.1"/>
    </source>
</evidence>